<reference evidence="2" key="1">
    <citation type="journal article" date="2012" name="Stand. Genomic Sci.">
        <title>Genome sequence of the Antarctic rhodopsins-containing flavobacterium Gillisia limnaea type strain (R-8282(T)).</title>
        <authorList>
            <person name="Riedel T."/>
            <person name="Held B."/>
            <person name="Nolan M."/>
            <person name="Lucas S."/>
            <person name="Lapidus A."/>
            <person name="Tice H."/>
            <person name="Del Rio T.G."/>
            <person name="Cheng J.F."/>
            <person name="Han C."/>
            <person name="Tapia R."/>
            <person name="Goodwin L.A."/>
            <person name="Pitluck S."/>
            <person name="Liolios K."/>
            <person name="Mavromatis K."/>
            <person name="Pagani I."/>
            <person name="Ivanova N."/>
            <person name="Mikhailova N."/>
            <person name="Pati A."/>
            <person name="Chen A."/>
            <person name="Palaniappan K."/>
            <person name="Land M."/>
            <person name="Rohde M."/>
            <person name="Tindall B.J."/>
            <person name="Detter J.C."/>
            <person name="Goker M."/>
            <person name="Bristow J."/>
            <person name="Eisen J.A."/>
            <person name="Markowitz V."/>
            <person name="Hugenholtz P."/>
            <person name="Kyrpides N.C."/>
            <person name="Klenk H.P."/>
            <person name="Woyke T."/>
        </authorList>
    </citation>
    <scope>NUCLEOTIDE SEQUENCE [LARGE SCALE GENOMIC DNA]</scope>
    <source>
        <strain evidence="2">DSM 15749 / LMG 21470 / R-8282</strain>
    </source>
</reference>
<proteinExistence type="predicted"/>
<dbReference type="OrthoDB" id="795069at2"/>
<dbReference type="STRING" id="865937.Gilli_1111"/>
<dbReference type="EMBL" id="JH594606">
    <property type="protein sequence ID" value="EHQ01785.1"/>
    <property type="molecule type" value="Genomic_DNA"/>
</dbReference>
<evidence type="ECO:0000313" key="1">
    <source>
        <dbReference type="EMBL" id="EHQ01785.1"/>
    </source>
</evidence>
<dbReference type="RefSeq" id="WP_006988107.1">
    <property type="nucleotide sequence ID" value="NZ_JH594606.1"/>
</dbReference>
<accession>H2BVC0</accession>
<sequence>MVDFVKLLIKDYDPLKLEGNRYLDFYDNINLETGEIKTINKKGKRVTPHKQAYYKDLDFRIYETGTITIAGSLHKYYNAGGHNYNDFDFNAFLGVLKDLQKKFNLDLNKCILRQLEVGINVVPPKPTNEILEYSFLHKTTPFEFKYNSDEGKYLQAKHSQYIIKFYNKYLHYKKAFLVETEIMRFEIKYTKMKKVNAKGIFTLQDLADKGLYLFKEDLLQEWNNVLFYDCTINHKSKVLDNYNNPIYWNRQLQKKSHSAYYKHRRKLSELTANHSENLQEQIRNIMSEKVDFLNGRGTRFDSLYIGSIPVPPLQEITAKINNVCQVTSLNISMQRDDSFLLSHTGLNYYYKTDKKIFEEVKRKYLSKTW</sequence>
<evidence type="ECO:0000313" key="2">
    <source>
        <dbReference type="Proteomes" id="UP000003844"/>
    </source>
</evidence>
<organism evidence="1 2">
    <name type="scientific">Gillisia limnaea (strain DSM 15749 / LMG 21470 / R-8282)</name>
    <dbReference type="NCBI Taxonomy" id="865937"/>
    <lineage>
        <taxon>Bacteria</taxon>
        <taxon>Pseudomonadati</taxon>
        <taxon>Bacteroidota</taxon>
        <taxon>Flavobacteriia</taxon>
        <taxon>Flavobacteriales</taxon>
        <taxon>Flavobacteriaceae</taxon>
        <taxon>Gillisia</taxon>
    </lineage>
</organism>
<name>H2BVC0_GILLR</name>
<dbReference type="Proteomes" id="UP000003844">
    <property type="component" value="Unassembled WGS sequence"/>
</dbReference>
<dbReference type="AlphaFoldDB" id="H2BVC0"/>
<gene>
    <name evidence="1" type="ORF">Gilli_1111</name>
</gene>
<protein>
    <submittedName>
        <fullName evidence="1">Uncharacterized protein</fullName>
    </submittedName>
</protein>
<dbReference type="eggNOG" id="ENOG5032UBT">
    <property type="taxonomic scope" value="Bacteria"/>
</dbReference>
<dbReference type="HOGENOM" id="CLU_594306_0_0_10"/>
<keyword evidence="2" id="KW-1185">Reference proteome</keyword>